<evidence type="ECO:0000256" key="4">
    <source>
        <dbReference type="ARBA" id="ARBA00022737"/>
    </source>
</evidence>
<feature type="compositionally biased region" description="Basic and acidic residues" evidence="7">
    <location>
        <begin position="125"/>
        <end position="141"/>
    </location>
</feature>
<evidence type="ECO:0000256" key="7">
    <source>
        <dbReference type="SAM" id="MobiDB-lite"/>
    </source>
</evidence>
<keyword evidence="3" id="KW-0597">Phosphoprotein</keyword>
<organism evidence="9">
    <name type="scientific">Homalodisca liturata</name>
    <dbReference type="NCBI Taxonomy" id="320908"/>
    <lineage>
        <taxon>Eukaryota</taxon>
        <taxon>Metazoa</taxon>
        <taxon>Ecdysozoa</taxon>
        <taxon>Arthropoda</taxon>
        <taxon>Hexapoda</taxon>
        <taxon>Insecta</taxon>
        <taxon>Pterygota</taxon>
        <taxon>Neoptera</taxon>
        <taxon>Paraneoptera</taxon>
        <taxon>Hemiptera</taxon>
        <taxon>Auchenorrhyncha</taxon>
        <taxon>Membracoidea</taxon>
        <taxon>Cicadellidae</taxon>
        <taxon>Cicadellinae</taxon>
        <taxon>Proconiini</taxon>
        <taxon>Homalodisca</taxon>
    </lineage>
</organism>
<dbReference type="AlphaFoldDB" id="A0A1B6IYJ8"/>
<keyword evidence="4" id="KW-0677">Repeat</keyword>
<feature type="region of interest" description="Disordered" evidence="7">
    <location>
        <begin position="1"/>
        <end position="27"/>
    </location>
</feature>
<dbReference type="PROSITE" id="PS00598">
    <property type="entry name" value="CHROMO_1"/>
    <property type="match status" value="1"/>
</dbReference>
<dbReference type="SMART" id="SM00298">
    <property type="entry name" value="CHROMO"/>
    <property type="match status" value="2"/>
</dbReference>
<evidence type="ECO:0000256" key="3">
    <source>
        <dbReference type="ARBA" id="ARBA00022553"/>
    </source>
</evidence>
<dbReference type="InterPro" id="IPR000953">
    <property type="entry name" value="Chromo/chromo_shadow_dom"/>
</dbReference>
<sequence length="210" mass="24077">MPNKKDKEIKEEIKEEPSSSEEEYSVEKVLDKRAVRGGRVEYFLKWKGYPDNENTWEPLDNLDCPDLIQEFEESLKRKVKDEKLSSSPSPNKKKRTNLQATPSTSKEVKKEKDDDSGSSKMNKPKKAEKEPLNDVEVPKGFDRKLEPEKIIGATDSSGELMFLMKWKGTDEADLVPAKQANVRCPQIVIQFYEERLTWHTSPTDDPTNGS</sequence>
<comment type="subcellular location">
    <subcellularLocation>
        <location evidence="1">Nucleus</location>
    </subcellularLocation>
</comment>
<feature type="compositionally biased region" description="Basic and acidic residues" evidence="7">
    <location>
        <begin position="106"/>
        <end position="117"/>
    </location>
</feature>
<dbReference type="SUPFAM" id="SSF54160">
    <property type="entry name" value="Chromo domain-like"/>
    <property type="match status" value="2"/>
</dbReference>
<dbReference type="Gene3D" id="2.40.50.40">
    <property type="match status" value="2"/>
</dbReference>
<dbReference type="InterPro" id="IPR008251">
    <property type="entry name" value="Chromo_shadow_dom"/>
</dbReference>
<dbReference type="Pfam" id="PF00385">
    <property type="entry name" value="Chromo"/>
    <property type="match status" value="1"/>
</dbReference>
<dbReference type="GO" id="GO:0003682">
    <property type="term" value="F:chromatin binding"/>
    <property type="evidence" value="ECO:0007669"/>
    <property type="project" value="UniProtKB-ARBA"/>
</dbReference>
<name>A0A1B6IYJ8_9HEMI</name>
<dbReference type="PRINTS" id="PR00504">
    <property type="entry name" value="CHROMODOMAIN"/>
</dbReference>
<dbReference type="PANTHER" id="PTHR22812">
    <property type="entry name" value="CHROMOBOX PROTEIN"/>
    <property type="match status" value="1"/>
</dbReference>
<dbReference type="EMBL" id="GECU01015695">
    <property type="protein sequence ID" value="JAS92011.1"/>
    <property type="molecule type" value="Transcribed_RNA"/>
</dbReference>
<dbReference type="SMART" id="SM00300">
    <property type="entry name" value="ChSh"/>
    <property type="match status" value="1"/>
</dbReference>
<evidence type="ECO:0000259" key="8">
    <source>
        <dbReference type="PROSITE" id="PS50013"/>
    </source>
</evidence>
<dbReference type="FunFam" id="2.40.50.40:FF:000007">
    <property type="entry name" value="Chromobox protein homolog 1"/>
    <property type="match status" value="1"/>
</dbReference>
<evidence type="ECO:0000256" key="5">
    <source>
        <dbReference type="ARBA" id="ARBA00022843"/>
    </source>
</evidence>
<dbReference type="InterPro" id="IPR023779">
    <property type="entry name" value="Chromodomain_CS"/>
</dbReference>
<evidence type="ECO:0000256" key="1">
    <source>
        <dbReference type="ARBA" id="ARBA00004123"/>
    </source>
</evidence>
<protein>
    <recommendedName>
        <fullName evidence="8">Chromo domain-containing protein</fullName>
    </recommendedName>
</protein>
<feature type="domain" description="Chromo" evidence="8">
    <location>
        <begin position="24"/>
        <end position="83"/>
    </location>
</feature>
<dbReference type="PROSITE" id="PS50013">
    <property type="entry name" value="CHROMO_2"/>
    <property type="match status" value="2"/>
</dbReference>
<accession>A0A1B6IYJ8</accession>
<keyword evidence="2" id="KW-1017">Isopeptide bond</keyword>
<dbReference type="GO" id="GO:0031507">
    <property type="term" value="P:heterochromatin formation"/>
    <property type="evidence" value="ECO:0007669"/>
    <property type="project" value="UniProtKB-ARBA"/>
</dbReference>
<reference evidence="9" key="1">
    <citation type="submission" date="2015-11" db="EMBL/GenBank/DDBJ databases">
        <title>De novo transcriptome assembly of four potential Pierce s Disease insect vectors from Arizona vineyards.</title>
        <authorList>
            <person name="Tassone E.E."/>
        </authorList>
    </citation>
    <scope>NUCLEOTIDE SEQUENCE</scope>
</reference>
<feature type="compositionally biased region" description="Basic and acidic residues" evidence="7">
    <location>
        <begin position="1"/>
        <end position="17"/>
    </location>
</feature>
<proteinExistence type="predicted"/>
<evidence type="ECO:0000256" key="6">
    <source>
        <dbReference type="ARBA" id="ARBA00023242"/>
    </source>
</evidence>
<gene>
    <name evidence="9" type="ORF">g.4690</name>
</gene>
<dbReference type="InterPro" id="IPR016197">
    <property type="entry name" value="Chromo-like_dom_sf"/>
</dbReference>
<dbReference type="FunFam" id="2.40.50.40:FF:000009">
    <property type="entry name" value="chromobox protein homolog 1"/>
    <property type="match status" value="1"/>
</dbReference>
<feature type="region of interest" description="Disordered" evidence="7">
    <location>
        <begin position="77"/>
        <end position="141"/>
    </location>
</feature>
<dbReference type="InterPro" id="IPR017984">
    <property type="entry name" value="Chromo_dom_subgr"/>
</dbReference>
<keyword evidence="6" id="KW-0539">Nucleus</keyword>
<evidence type="ECO:0000313" key="9">
    <source>
        <dbReference type="EMBL" id="JAS92011.1"/>
    </source>
</evidence>
<dbReference type="Pfam" id="PF01393">
    <property type="entry name" value="Chromo_shadow"/>
    <property type="match status" value="1"/>
</dbReference>
<feature type="domain" description="Chromo" evidence="8">
    <location>
        <begin position="145"/>
        <end position="203"/>
    </location>
</feature>
<evidence type="ECO:0000256" key="2">
    <source>
        <dbReference type="ARBA" id="ARBA00022499"/>
    </source>
</evidence>
<dbReference type="GO" id="GO:0005634">
    <property type="term" value="C:nucleus"/>
    <property type="evidence" value="ECO:0007669"/>
    <property type="project" value="UniProtKB-SubCell"/>
</dbReference>
<keyword evidence="5" id="KW-0832">Ubl conjugation</keyword>
<dbReference type="CDD" id="cd00034">
    <property type="entry name" value="CSD"/>
    <property type="match status" value="1"/>
</dbReference>
<dbReference type="GO" id="GO:0000792">
    <property type="term" value="C:heterochromatin"/>
    <property type="evidence" value="ECO:0007669"/>
    <property type="project" value="UniProtKB-ARBA"/>
</dbReference>
<dbReference type="InterPro" id="IPR023780">
    <property type="entry name" value="Chromo_domain"/>
</dbReference>
<dbReference type="InterPro" id="IPR051219">
    <property type="entry name" value="Heterochromatin_chromo-domain"/>
</dbReference>